<accession>A0A4Y7QJB7</accession>
<proteinExistence type="predicted"/>
<organism evidence="2 3">
    <name type="scientific">Rickenella mellea</name>
    <dbReference type="NCBI Taxonomy" id="50990"/>
    <lineage>
        <taxon>Eukaryota</taxon>
        <taxon>Fungi</taxon>
        <taxon>Dikarya</taxon>
        <taxon>Basidiomycota</taxon>
        <taxon>Agaricomycotina</taxon>
        <taxon>Agaricomycetes</taxon>
        <taxon>Hymenochaetales</taxon>
        <taxon>Rickenellaceae</taxon>
        <taxon>Rickenella</taxon>
    </lineage>
</organism>
<evidence type="ECO:0000313" key="3">
    <source>
        <dbReference type="Proteomes" id="UP000294933"/>
    </source>
</evidence>
<name>A0A4Y7QJB7_9AGAM</name>
<dbReference type="AlphaFoldDB" id="A0A4Y7QJB7"/>
<feature type="non-terminal residue" evidence="2">
    <location>
        <position position="1"/>
    </location>
</feature>
<keyword evidence="3" id="KW-1185">Reference proteome</keyword>
<dbReference type="Pfam" id="PF13640">
    <property type="entry name" value="2OG-FeII_Oxy_3"/>
    <property type="match status" value="1"/>
</dbReference>
<feature type="non-terminal residue" evidence="2">
    <location>
        <position position="367"/>
    </location>
</feature>
<dbReference type="EMBL" id="ML170158">
    <property type="protein sequence ID" value="TDL27733.1"/>
    <property type="molecule type" value="Genomic_DNA"/>
</dbReference>
<dbReference type="VEuPathDB" id="FungiDB:BD410DRAFT_688994"/>
<protein>
    <recommendedName>
        <fullName evidence="1">Prolyl 4-hydroxylase alpha subunit Fe(2+) 2OG dioxygenase domain-containing protein</fullName>
    </recommendedName>
</protein>
<sequence>ASEAQLDDLAKACQPATFGVNQQDMLDENYRKAGKMELGQFAINFNPERLGLASAVKSRSLGWDDGDRSIVLEAYKLNVYYRKGSFFKAHKDIPRGEKMFGSLVVVLPTAHQGGALVLRHNKNEMTFDSGKELLSEQPGVIAFVAFYSDVEHEILSHLTSGHRVTITYNLYFVDEKAETQSLPTEIDIQAANRFSQSLKSILANPEFFPKGGLLGFGLKHQYPISSSPDGNLDLQKLLTCLKGEDAIVLHACAEHSLSKSLKIIYKVRRWDGSWVVMRDRPFVDIGDQVEDVLEVMSESFGGVAIWGRVVERFPGYIEHIAETTWRKVVKWVTPMKSMTTHTSSFIAYGNQAALEHMYGDISLIVEV</sequence>
<gene>
    <name evidence="2" type="ORF">BD410DRAFT_688994</name>
</gene>
<reference evidence="2 3" key="1">
    <citation type="submission" date="2018-06" db="EMBL/GenBank/DDBJ databases">
        <title>A transcriptomic atlas of mushroom development highlights an independent origin of complex multicellularity.</title>
        <authorList>
            <consortium name="DOE Joint Genome Institute"/>
            <person name="Krizsan K."/>
            <person name="Almasi E."/>
            <person name="Merenyi Z."/>
            <person name="Sahu N."/>
            <person name="Viragh M."/>
            <person name="Koszo T."/>
            <person name="Mondo S."/>
            <person name="Kiss B."/>
            <person name="Balint B."/>
            <person name="Kues U."/>
            <person name="Barry K."/>
            <person name="Hegedus J.C."/>
            <person name="Henrissat B."/>
            <person name="Johnson J."/>
            <person name="Lipzen A."/>
            <person name="Ohm R."/>
            <person name="Nagy I."/>
            <person name="Pangilinan J."/>
            <person name="Yan J."/>
            <person name="Xiong Y."/>
            <person name="Grigoriev I.V."/>
            <person name="Hibbett D.S."/>
            <person name="Nagy L.G."/>
        </authorList>
    </citation>
    <scope>NUCLEOTIDE SEQUENCE [LARGE SCALE GENOMIC DNA]</scope>
    <source>
        <strain evidence="2 3">SZMC22713</strain>
    </source>
</reference>
<dbReference type="OrthoDB" id="27483at2759"/>
<feature type="domain" description="Prolyl 4-hydroxylase alpha subunit Fe(2+) 2OG dioxygenase" evidence="1">
    <location>
        <begin position="77"/>
        <end position="170"/>
    </location>
</feature>
<dbReference type="Gene3D" id="2.60.120.620">
    <property type="entry name" value="q2cbj1_9rhob like domain"/>
    <property type="match status" value="1"/>
</dbReference>
<evidence type="ECO:0000259" key="1">
    <source>
        <dbReference type="Pfam" id="PF13640"/>
    </source>
</evidence>
<dbReference type="Proteomes" id="UP000294933">
    <property type="component" value="Unassembled WGS sequence"/>
</dbReference>
<dbReference type="PANTHER" id="PTHR33099">
    <property type="entry name" value="FE2OG DIOXYGENASE DOMAIN-CONTAINING PROTEIN"/>
    <property type="match status" value="1"/>
</dbReference>
<evidence type="ECO:0000313" key="2">
    <source>
        <dbReference type="EMBL" id="TDL27733.1"/>
    </source>
</evidence>
<dbReference type="InterPro" id="IPR044862">
    <property type="entry name" value="Pro_4_hyd_alph_FE2OG_OXY"/>
</dbReference>
<dbReference type="PANTHER" id="PTHR33099:SF14">
    <property type="entry name" value="PROLYL 4-HYDROXYLASE ALPHA SUBUNIT FE(2+) 2OG DIOXYGENASE DOMAIN-CONTAINING PROTEIN"/>
    <property type="match status" value="1"/>
</dbReference>